<dbReference type="CDD" id="cd01647">
    <property type="entry name" value="RT_LTR"/>
    <property type="match status" value="1"/>
</dbReference>
<dbReference type="Pfam" id="PF17921">
    <property type="entry name" value="Integrase_H2C2"/>
    <property type="match status" value="1"/>
</dbReference>
<keyword evidence="5" id="KW-0378">Hydrolase</keyword>
<keyword evidence="6" id="KW-0695">RNA-directed DNA polymerase</keyword>
<evidence type="ECO:0000256" key="4">
    <source>
        <dbReference type="ARBA" id="ARBA00022759"/>
    </source>
</evidence>
<organism evidence="9 10">
    <name type="scientific">Elysia crispata</name>
    <name type="common">lettuce slug</name>
    <dbReference type="NCBI Taxonomy" id="231223"/>
    <lineage>
        <taxon>Eukaryota</taxon>
        <taxon>Metazoa</taxon>
        <taxon>Spiralia</taxon>
        <taxon>Lophotrochozoa</taxon>
        <taxon>Mollusca</taxon>
        <taxon>Gastropoda</taxon>
        <taxon>Heterobranchia</taxon>
        <taxon>Euthyneura</taxon>
        <taxon>Panpulmonata</taxon>
        <taxon>Sacoglossa</taxon>
        <taxon>Placobranchoidea</taxon>
        <taxon>Plakobranchidae</taxon>
        <taxon>Elysia</taxon>
    </lineage>
</organism>
<keyword evidence="3" id="KW-0540">Nuclease</keyword>
<keyword evidence="2" id="KW-0548">Nucleotidyltransferase</keyword>
<dbReference type="EMBL" id="JAWDGP010002145">
    <property type="protein sequence ID" value="KAK3785288.1"/>
    <property type="molecule type" value="Genomic_DNA"/>
</dbReference>
<proteinExistence type="predicted"/>
<sequence length="1350" mass="151745">MGDFNAKIGVKDEDEENEWIGPFGIGTRNERGEKLIDFCTANRLFMPTVKCPIPGCAYETDAEDAQVVVALLNIHALAHTQTTPTPAPPQPKLDRPRIDIGVEWVRQEMGGLQDGIRHRGGHCLLELFQCASEPLGDLLLKAGPNIQSKPIDEVKSTMRQFAVILVAIGVRRTELMQLRQAPDELFRTFAARVKGKAETCMSTTTATCKCNETVQADYTTETVRDVLLAGIADLDIWREALGTHDIQNKSVNDVIAFVEGREMARNATPTTSMSALSAFKKRQAQENDTPKKLSPPDTNKQVPCPNCGKKFDIYKQKTNGSWNTKPHTKCLNCWRASRRKNFKEEHTSLSSLSTELAVSQIGAIFLNREVISKSEFKKTNKSSDPRVDIGITLAERNKNRPEALIKGIVDREAMSNLWGLKNFTDNGFSRSDLVHVNMDMRAANKNPKSPGGEIVSSTCLVYVSDCVNFFLSYDTMLDLGIVDRSFPTVGACAQSTPDELETQENQQYVRSINSGCSSAQQGEHVCNCPQRESIPQRPSLLPFAAIPENNGKMRDWLLERYSKSTFNTCPHRPLPCMTGPPVEMHVDETAKPKTYHTAAPIPLHWQDQVLKDLERDEALGVIEKVPYGEPVTWCHRMVVTRKHDGSPRRIVDLSPFNRFCKRETFSAEAPFPLARRIPGKTWKTVTDAWNGYHSVPLRESDRHLTTFMTPYGRWRYTRAPQGFLSSGNGYNRRFDAILSHFERKERCVDDTCHYDDDLEAHWWRTIDLLSTCGAAGIVLNPDKFPFAQREVDFAGFRISEDRILPLPKYIDAIQSFPTPTSTTDIWSWFGLINQVANYAQLRDALKLFRPFLSPKYKFFWTPVLNRAFEESKEVIIKAICKGVEIFDVKRPTCLCPDWSKEGIGYLLLQKHCNCESTLPDSCPEGWKITLAGSHFLNGGEQRYAAIEGEALAIAWGLEQTKYFTQGCQDLLVVTDHKPLTKIFGDRTLDDISNTRLFRLKQRTLQWHFHIEHMPGATNSVADTMSRYPSPHAHDATSVTDMSESMIASSICREVEDITAISWERIAAETQKDSTLSALLNILQSPKDEEQEVKPELSEYAEYLDSLYVSGDVILYRDRAVIPSSLRKHVVDSLHAAHQGVSTMEQRAQSIVFWPGMTRDIQQVRAKCMDCNVNAPSQAQHPTSPACPPSTPLEKIFADFFDYGGHHYLVVGDRLSGWPEVYSTPAGSAHAGANDFIACLRKFFATFGVPEELSSDGGPEFIASQTRDFLSRWGVCHRKSAAYHPQSNGHAEVAVKSVKRLLRSNVNPSGSLNSDKFLKALLQLRNTPDPDCKLHLLKLFLDIQLETLSRL</sequence>
<dbReference type="Gene3D" id="3.30.70.270">
    <property type="match status" value="1"/>
</dbReference>
<evidence type="ECO:0000256" key="1">
    <source>
        <dbReference type="ARBA" id="ARBA00022679"/>
    </source>
</evidence>
<keyword evidence="1" id="KW-0808">Transferase</keyword>
<dbReference type="InterPro" id="IPR001584">
    <property type="entry name" value="Integrase_cat-core"/>
</dbReference>
<dbReference type="InterPro" id="IPR050951">
    <property type="entry name" value="Retrovirus_Pol_polyprotein"/>
</dbReference>
<dbReference type="Pfam" id="PF17917">
    <property type="entry name" value="RT_RNaseH"/>
    <property type="match status" value="1"/>
</dbReference>
<dbReference type="Pfam" id="PF00078">
    <property type="entry name" value="RVT_1"/>
    <property type="match status" value="1"/>
</dbReference>
<dbReference type="PROSITE" id="PS50994">
    <property type="entry name" value="INTEGRASE"/>
    <property type="match status" value="1"/>
</dbReference>
<dbReference type="SUPFAM" id="SSF53098">
    <property type="entry name" value="Ribonuclease H-like"/>
    <property type="match status" value="1"/>
</dbReference>
<protein>
    <recommendedName>
        <fullName evidence="8">Integrase catalytic domain-containing protein</fullName>
    </recommendedName>
</protein>
<dbReference type="PANTHER" id="PTHR37984:SF7">
    <property type="entry name" value="INTEGRASE CATALYTIC DOMAIN-CONTAINING PROTEIN"/>
    <property type="match status" value="1"/>
</dbReference>
<dbReference type="InterPro" id="IPR036397">
    <property type="entry name" value="RNaseH_sf"/>
</dbReference>
<dbReference type="SUPFAM" id="SSF56672">
    <property type="entry name" value="DNA/RNA polymerases"/>
    <property type="match status" value="1"/>
</dbReference>
<dbReference type="PANTHER" id="PTHR37984">
    <property type="entry name" value="PROTEIN CBG26694"/>
    <property type="match status" value="1"/>
</dbReference>
<comment type="caution">
    <text evidence="9">The sequence shown here is derived from an EMBL/GenBank/DDBJ whole genome shotgun (WGS) entry which is preliminary data.</text>
</comment>
<dbReference type="Proteomes" id="UP001283361">
    <property type="component" value="Unassembled WGS sequence"/>
</dbReference>
<evidence type="ECO:0000313" key="9">
    <source>
        <dbReference type="EMBL" id="KAK3785288.1"/>
    </source>
</evidence>
<dbReference type="InterPro" id="IPR043128">
    <property type="entry name" value="Rev_trsase/Diguanyl_cyclase"/>
</dbReference>
<dbReference type="GO" id="GO:0004519">
    <property type="term" value="F:endonuclease activity"/>
    <property type="evidence" value="ECO:0007669"/>
    <property type="project" value="UniProtKB-KW"/>
</dbReference>
<feature type="region of interest" description="Disordered" evidence="7">
    <location>
        <begin position="282"/>
        <end position="302"/>
    </location>
</feature>
<dbReference type="InterPro" id="IPR000477">
    <property type="entry name" value="RT_dom"/>
</dbReference>
<keyword evidence="4" id="KW-0255">Endonuclease</keyword>
<reference evidence="9" key="1">
    <citation type="journal article" date="2023" name="G3 (Bethesda)">
        <title>A reference genome for the long-term kleptoplast-retaining sea slug Elysia crispata morphotype clarki.</title>
        <authorList>
            <person name="Eastman K.E."/>
            <person name="Pendleton A.L."/>
            <person name="Shaikh M.A."/>
            <person name="Suttiyut T."/>
            <person name="Ogas R."/>
            <person name="Tomko P."/>
            <person name="Gavelis G."/>
            <person name="Widhalm J.R."/>
            <person name="Wisecaver J.H."/>
        </authorList>
    </citation>
    <scope>NUCLEOTIDE SEQUENCE</scope>
    <source>
        <strain evidence="9">ECLA1</strain>
    </source>
</reference>
<evidence type="ECO:0000313" key="10">
    <source>
        <dbReference type="Proteomes" id="UP001283361"/>
    </source>
</evidence>
<name>A0AAE1ACF8_9GAST</name>
<dbReference type="InterPro" id="IPR041588">
    <property type="entry name" value="Integrase_H2C2"/>
</dbReference>
<dbReference type="Gene3D" id="1.10.340.70">
    <property type="match status" value="1"/>
</dbReference>
<dbReference type="GO" id="GO:0016787">
    <property type="term" value="F:hydrolase activity"/>
    <property type="evidence" value="ECO:0007669"/>
    <property type="project" value="UniProtKB-KW"/>
</dbReference>
<evidence type="ECO:0000256" key="6">
    <source>
        <dbReference type="ARBA" id="ARBA00022918"/>
    </source>
</evidence>
<dbReference type="Gene3D" id="3.30.420.10">
    <property type="entry name" value="Ribonuclease H-like superfamily/Ribonuclease H"/>
    <property type="match status" value="1"/>
</dbReference>
<gene>
    <name evidence="9" type="ORF">RRG08_015971</name>
</gene>
<accession>A0AAE1ACF8</accession>
<evidence type="ECO:0000256" key="5">
    <source>
        <dbReference type="ARBA" id="ARBA00022801"/>
    </source>
</evidence>
<dbReference type="Gene3D" id="3.10.10.10">
    <property type="entry name" value="HIV Type 1 Reverse Transcriptase, subunit A, domain 1"/>
    <property type="match status" value="1"/>
</dbReference>
<dbReference type="GO" id="GO:0003964">
    <property type="term" value="F:RNA-directed DNA polymerase activity"/>
    <property type="evidence" value="ECO:0007669"/>
    <property type="project" value="UniProtKB-KW"/>
</dbReference>
<dbReference type="InterPro" id="IPR012337">
    <property type="entry name" value="RNaseH-like_sf"/>
</dbReference>
<dbReference type="Pfam" id="PF00665">
    <property type="entry name" value="rve"/>
    <property type="match status" value="1"/>
</dbReference>
<evidence type="ECO:0000256" key="2">
    <source>
        <dbReference type="ARBA" id="ARBA00022695"/>
    </source>
</evidence>
<dbReference type="GO" id="GO:0003676">
    <property type="term" value="F:nucleic acid binding"/>
    <property type="evidence" value="ECO:0007669"/>
    <property type="project" value="InterPro"/>
</dbReference>
<dbReference type="GO" id="GO:0015074">
    <property type="term" value="P:DNA integration"/>
    <property type="evidence" value="ECO:0007669"/>
    <property type="project" value="InterPro"/>
</dbReference>
<dbReference type="InterPro" id="IPR041373">
    <property type="entry name" value="RT_RNaseH"/>
</dbReference>
<evidence type="ECO:0000256" key="3">
    <source>
        <dbReference type="ARBA" id="ARBA00022722"/>
    </source>
</evidence>
<evidence type="ECO:0000259" key="8">
    <source>
        <dbReference type="PROSITE" id="PS50994"/>
    </source>
</evidence>
<keyword evidence="10" id="KW-1185">Reference proteome</keyword>
<feature type="domain" description="Integrase catalytic" evidence="8">
    <location>
        <begin position="1187"/>
        <end position="1349"/>
    </location>
</feature>
<dbReference type="InterPro" id="IPR043502">
    <property type="entry name" value="DNA/RNA_pol_sf"/>
</dbReference>
<evidence type="ECO:0000256" key="7">
    <source>
        <dbReference type="SAM" id="MobiDB-lite"/>
    </source>
</evidence>